<protein>
    <recommendedName>
        <fullName evidence="3">Flagellar hook-length control protein FliK</fullName>
    </recommendedName>
</protein>
<dbReference type="Proteomes" id="UP000010523">
    <property type="component" value="Unassembled WGS sequence"/>
</dbReference>
<evidence type="ECO:0000313" key="1">
    <source>
        <dbReference type="EMBL" id="EIJ81516.1"/>
    </source>
</evidence>
<organism evidence="1 2">
    <name type="scientific">Bacillus methanolicus PB1</name>
    <dbReference type="NCBI Taxonomy" id="997296"/>
    <lineage>
        <taxon>Bacteria</taxon>
        <taxon>Bacillati</taxon>
        <taxon>Bacillota</taxon>
        <taxon>Bacilli</taxon>
        <taxon>Bacillales</taxon>
        <taxon>Bacillaceae</taxon>
        <taxon>Bacillus</taxon>
    </lineage>
</organism>
<proteinExistence type="predicted"/>
<sequence length="431" mass="49214">MERITQTSALFKQYFFNQSEAAVFRPGQIFQGKVTKLFPNQTAEVQVGSLKFIALLEAPLSNQERYLFQVQPGEGKIHLKVLTSNGGGTASINHAEQALALFKLPAVKENIEIIRSFLQNGLPISKETIQLASEWLKTAPSLKEGLEVIQQMFVKNLPFSKEIFNALSSMQKNEPLHSLVSNLLSSLKETELTETGTVLKNILSNLTVAEKENVWGQAQLIAVQLKKLISHFGFDYEHNIPQFINNTTKDGTFHTEMVKPLLIQFLNEHPPKFQKEAAEQLLNRVTGLQVLSRETGPMMQFVVQIPISFWNKTTDLTMQWSGRRKPNGKIDPDFCRILFYLDLEYIKDTMIDMQVQNRIMRITVINENQDLKKFALKFLDELKEKLSALNFHLSAVHFETPHEQMLKPSPASKKLWSVYDPNKYHGVDLKI</sequence>
<gene>
    <name evidence="1" type="ORF">PB1_01185</name>
</gene>
<keyword evidence="2" id="KW-1185">Reference proteome</keyword>
<dbReference type="EMBL" id="AFEU01000001">
    <property type="protein sequence ID" value="EIJ81516.1"/>
    <property type="molecule type" value="Genomic_DNA"/>
</dbReference>
<dbReference type="STRING" id="997296.PB1_01185"/>
<dbReference type="eggNOG" id="ENOG5031TR8">
    <property type="taxonomic scope" value="Bacteria"/>
</dbReference>
<evidence type="ECO:0008006" key="3">
    <source>
        <dbReference type="Google" id="ProtNLM"/>
    </source>
</evidence>
<accession>I3E4U5</accession>
<dbReference type="PATRIC" id="fig|997296.3.peg.285"/>
<name>I3E4U5_BACMT</name>
<dbReference type="AlphaFoldDB" id="I3E4U5"/>
<dbReference type="RefSeq" id="WP_003350216.1">
    <property type="nucleotide sequence ID" value="NZ_AFEU01000001.1"/>
</dbReference>
<evidence type="ECO:0000313" key="2">
    <source>
        <dbReference type="Proteomes" id="UP000010523"/>
    </source>
</evidence>
<reference evidence="1 2" key="1">
    <citation type="journal article" date="2012" name="Appl. Environ. Microbiol.">
        <title>Genome Sequence of Thermotolerant Bacillus methanolicus: Features and Regulation Related to Methylotrophy and Production of L-Lysine and L-Glutamate from Methanol.</title>
        <authorList>
            <person name="Heggeset T.M."/>
            <person name="Krog A."/>
            <person name="Balzer S."/>
            <person name="Wentzel A."/>
            <person name="Ellingsen T.E."/>
            <person name="Brautaset T."/>
        </authorList>
    </citation>
    <scope>NUCLEOTIDE SEQUENCE [LARGE SCALE GENOMIC DNA]</scope>
    <source>
        <strain evidence="1 2">PB1</strain>
    </source>
</reference>
<comment type="caution">
    <text evidence="1">The sequence shown here is derived from an EMBL/GenBank/DDBJ whole genome shotgun (WGS) entry which is preliminary data.</text>
</comment>